<dbReference type="EMBL" id="CAVMJV010000022">
    <property type="protein sequence ID" value="CAK5070994.1"/>
    <property type="molecule type" value="Genomic_DNA"/>
</dbReference>
<comment type="caution">
    <text evidence="1">The sequence shown here is derived from an EMBL/GenBank/DDBJ whole genome shotgun (WGS) entry which is preliminary data.</text>
</comment>
<organism evidence="1 2">
    <name type="scientific">Meloidogyne enterolobii</name>
    <name type="common">Root-knot nematode worm</name>
    <name type="synonym">Meloidogyne mayaguensis</name>
    <dbReference type="NCBI Taxonomy" id="390850"/>
    <lineage>
        <taxon>Eukaryota</taxon>
        <taxon>Metazoa</taxon>
        <taxon>Ecdysozoa</taxon>
        <taxon>Nematoda</taxon>
        <taxon>Chromadorea</taxon>
        <taxon>Rhabditida</taxon>
        <taxon>Tylenchina</taxon>
        <taxon>Tylenchomorpha</taxon>
        <taxon>Tylenchoidea</taxon>
        <taxon>Meloidogynidae</taxon>
        <taxon>Meloidogyninae</taxon>
        <taxon>Meloidogyne</taxon>
    </lineage>
</organism>
<gene>
    <name evidence="1" type="ORF">MENTE1834_LOCUS18778</name>
</gene>
<evidence type="ECO:0000313" key="2">
    <source>
        <dbReference type="Proteomes" id="UP001497535"/>
    </source>
</evidence>
<protein>
    <submittedName>
        <fullName evidence="1">Uncharacterized protein</fullName>
    </submittedName>
</protein>
<proteinExistence type="predicted"/>
<keyword evidence="2" id="KW-1185">Reference proteome</keyword>
<reference evidence="1" key="1">
    <citation type="submission" date="2023-11" db="EMBL/GenBank/DDBJ databases">
        <authorList>
            <person name="Poullet M."/>
        </authorList>
    </citation>
    <scope>NUCLEOTIDE SEQUENCE</scope>
    <source>
        <strain evidence="1">E1834</strain>
    </source>
</reference>
<dbReference type="Proteomes" id="UP001497535">
    <property type="component" value="Unassembled WGS sequence"/>
</dbReference>
<name>A0ACB0YZP1_MELEN</name>
<sequence length="75" mass="8400">MRHNLTLIEVGWLCPALFSLLRVSPQINADQNSKTLLKLINGSDCKWPNGRNELMNALIEKATISGNMNKDYVSV</sequence>
<evidence type="ECO:0000313" key="1">
    <source>
        <dbReference type="EMBL" id="CAK5070994.1"/>
    </source>
</evidence>
<accession>A0ACB0YZP1</accession>